<dbReference type="Pfam" id="PF02244">
    <property type="entry name" value="Propep_M14"/>
    <property type="match status" value="1"/>
</dbReference>
<comment type="caution">
    <text evidence="14">The sequence shown here is derived from an EMBL/GenBank/DDBJ whole genome shotgun (WGS) entry which is preliminary data.</text>
</comment>
<dbReference type="Proteomes" id="UP000789390">
    <property type="component" value="Unassembled WGS sequence"/>
</dbReference>
<keyword evidence="10" id="KW-1015">Disulfide bond</keyword>
<evidence type="ECO:0000259" key="13">
    <source>
        <dbReference type="PROSITE" id="PS52035"/>
    </source>
</evidence>
<dbReference type="GO" id="GO:0006508">
    <property type="term" value="P:proteolysis"/>
    <property type="evidence" value="ECO:0007669"/>
    <property type="project" value="UniProtKB-KW"/>
</dbReference>
<proteinExistence type="inferred from homology"/>
<accession>A0A8J2RMC9</accession>
<dbReference type="FunFam" id="3.40.630.10:FF:000001">
    <property type="entry name" value="Carboxypeptidase B"/>
    <property type="match status" value="1"/>
</dbReference>
<dbReference type="InterPro" id="IPR000834">
    <property type="entry name" value="Peptidase_M14"/>
</dbReference>
<dbReference type="SUPFAM" id="SSF54897">
    <property type="entry name" value="Protease propeptides/inhibitors"/>
    <property type="match status" value="1"/>
</dbReference>
<keyword evidence="7" id="KW-0378">Hydrolase</keyword>
<dbReference type="GO" id="GO:0008270">
    <property type="term" value="F:zinc ion binding"/>
    <property type="evidence" value="ECO:0007669"/>
    <property type="project" value="InterPro"/>
</dbReference>
<dbReference type="OrthoDB" id="3626597at2759"/>
<keyword evidence="15" id="KW-1185">Reference proteome</keyword>
<evidence type="ECO:0000256" key="6">
    <source>
        <dbReference type="ARBA" id="ARBA00022729"/>
    </source>
</evidence>
<dbReference type="InterPro" id="IPR036990">
    <property type="entry name" value="M14A-like_propep"/>
</dbReference>
<keyword evidence="4" id="KW-0645">Protease</keyword>
<gene>
    <name evidence="14" type="ORF">DGAL_LOCUS8213</name>
</gene>
<dbReference type="Gene3D" id="3.40.630.10">
    <property type="entry name" value="Zn peptidases"/>
    <property type="match status" value="1"/>
</dbReference>
<evidence type="ECO:0000256" key="7">
    <source>
        <dbReference type="ARBA" id="ARBA00022801"/>
    </source>
</evidence>
<evidence type="ECO:0000256" key="2">
    <source>
        <dbReference type="ARBA" id="ARBA00005988"/>
    </source>
</evidence>
<dbReference type="SMART" id="SM00631">
    <property type="entry name" value="Zn_pept"/>
    <property type="match status" value="1"/>
</dbReference>
<protein>
    <recommendedName>
        <fullName evidence="13">Peptidase M14 domain-containing protein</fullName>
    </recommendedName>
</protein>
<dbReference type="PANTHER" id="PTHR11705:SF91">
    <property type="entry name" value="FI01817P-RELATED"/>
    <property type="match status" value="1"/>
</dbReference>
<evidence type="ECO:0000256" key="11">
    <source>
        <dbReference type="PROSITE-ProRule" id="PRU01379"/>
    </source>
</evidence>
<comment type="cofactor">
    <cofactor evidence="1">
        <name>Zn(2+)</name>
        <dbReference type="ChEBI" id="CHEBI:29105"/>
    </cofactor>
</comment>
<keyword evidence="3" id="KW-0121">Carboxypeptidase</keyword>
<dbReference type="PROSITE" id="PS52035">
    <property type="entry name" value="PEPTIDASE_M14"/>
    <property type="match status" value="1"/>
</dbReference>
<dbReference type="EMBL" id="CAKKLH010000176">
    <property type="protein sequence ID" value="CAH0105199.1"/>
    <property type="molecule type" value="Genomic_DNA"/>
</dbReference>
<dbReference type="CDD" id="cd03860">
    <property type="entry name" value="M14_CP_A-B_like"/>
    <property type="match status" value="1"/>
</dbReference>
<dbReference type="Gene3D" id="3.30.70.340">
    <property type="entry name" value="Metallocarboxypeptidase-like"/>
    <property type="match status" value="1"/>
</dbReference>
<evidence type="ECO:0000313" key="15">
    <source>
        <dbReference type="Proteomes" id="UP000789390"/>
    </source>
</evidence>
<evidence type="ECO:0000256" key="4">
    <source>
        <dbReference type="ARBA" id="ARBA00022670"/>
    </source>
</evidence>
<reference evidence="14" key="1">
    <citation type="submission" date="2021-11" db="EMBL/GenBank/DDBJ databases">
        <authorList>
            <person name="Schell T."/>
        </authorList>
    </citation>
    <scope>NUCLEOTIDE SEQUENCE</scope>
    <source>
        <strain evidence="14">M5</strain>
    </source>
</reference>
<dbReference type="InterPro" id="IPR057246">
    <property type="entry name" value="CARBOXYPEPT_ZN_1"/>
</dbReference>
<dbReference type="SUPFAM" id="SSF53187">
    <property type="entry name" value="Zn-dependent exopeptidases"/>
    <property type="match status" value="1"/>
</dbReference>
<dbReference type="PROSITE" id="PS00132">
    <property type="entry name" value="CARBOXYPEPT_ZN_1"/>
    <property type="match status" value="1"/>
</dbReference>
<evidence type="ECO:0000256" key="1">
    <source>
        <dbReference type="ARBA" id="ARBA00001947"/>
    </source>
</evidence>
<dbReference type="PRINTS" id="PR00765">
    <property type="entry name" value="CRBOXYPTASEA"/>
</dbReference>
<feature type="active site" description="Proton donor/acceptor" evidence="11">
    <location>
        <position position="418"/>
    </location>
</feature>
<evidence type="ECO:0000313" key="14">
    <source>
        <dbReference type="EMBL" id="CAH0105199.1"/>
    </source>
</evidence>
<evidence type="ECO:0000256" key="5">
    <source>
        <dbReference type="ARBA" id="ARBA00022723"/>
    </source>
</evidence>
<feature type="signal peptide" evidence="12">
    <location>
        <begin position="1"/>
        <end position="19"/>
    </location>
</feature>
<dbReference type="GO" id="GO:0005615">
    <property type="term" value="C:extracellular space"/>
    <property type="evidence" value="ECO:0007669"/>
    <property type="project" value="TreeGrafter"/>
</dbReference>
<organism evidence="14 15">
    <name type="scientific">Daphnia galeata</name>
    <dbReference type="NCBI Taxonomy" id="27404"/>
    <lineage>
        <taxon>Eukaryota</taxon>
        <taxon>Metazoa</taxon>
        <taxon>Ecdysozoa</taxon>
        <taxon>Arthropoda</taxon>
        <taxon>Crustacea</taxon>
        <taxon>Branchiopoda</taxon>
        <taxon>Diplostraca</taxon>
        <taxon>Cladocera</taxon>
        <taxon>Anomopoda</taxon>
        <taxon>Daphniidae</taxon>
        <taxon>Daphnia</taxon>
    </lineage>
</organism>
<sequence>MSLLLAAIIFSCVFVASHTAPQEQGWTEDVVSYSGFQLWSAKPRKQEEREFLLKIRQDYELEVWKESRSDNSPVDLLVSPDFQTELKLRLADAEIPYDITISDMQIAINNENPNVTDSGDEFENRFTGRFKRYLAAFISFFPGEDVFTNNQQFPNAFGHKMDWDSYHRLDDIYGYLNYLADTYPRIVQLVSIGSSSEGRPLYVVRISSSSSGTKPAIWIDGGIHAREWISPAVATYIIRQLVEEPKNERLLLNVDWYIMPVMNPDGYEYTHTSNRLWRKTRSATGARCRGADPNRNFGYQWGGKGTSRDLCSEIYHGANAFSEPETRAVSNFISGKANQIQVYLTLHSYGQYFLIPWGYDVRFPTDYNDMKDLANKAASKFRRYKYTVGNSADLLYPAAGGSDDWAKSIGIKYSYTVELADTGNHGFVLPASFIRPVCEDFFPALEVFVEKVATIKV</sequence>
<evidence type="ECO:0000256" key="8">
    <source>
        <dbReference type="ARBA" id="ARBA00022833"/>
    </source>
</evidence>
<evidence type="ECO:0000256" key="12">
    <source>
        <dbReference type="SAM" id="SignalP"/>
    </source>
</evidence>
<keyword evidence="5" id="KW-0479">Metal-binding</keyword>
<name>A0A8J2RMC9_9CRUS</name>
<dbReference type="Pfam" id="PF00246">
    <property type="entry name" value="Peptidase_M14"/>
    <property type="match status" value="1"/>
</dbReference>
<feature type="chain" id="PRO_5035246093" description="Peptidase M14 domain-containing protein" evidence="12">
    <location>
        <begin position="20"/>
        <end position="457"/>
    </location>
</feature>
<keyword evidence="9" id="KW-0482">Metalloprotease</keyword>
<keyword evidence="8" id="KW-0862">Zinc</keyword>
<evidence type="ECO:0000256" key="10">
    <source>
        <dbReference type="ARBA" id="ARBA00023157"/>
    </source>
</evidence>
<dbReference type="AlphaFoldDB" id="A0A8J2RMC9"/>
<dbReference type="InterPro" id="IPR003146">
    <property type="entry name" value="M14A_act_pep"/>
</dbReference>
<evidence type="ECO:0000256" key="3">
    <source>
        <dbReference type="ARBA" id="ARBA00022645"/>
    </source>
</evidence>
<dbReference type="PANTHER" id="PTHR11705">
    <property type="entry name" value="PROTEASE FAMILY M14 CARBOXYPEPTIDASE A,B"/>
    <property type="match status" value="1"/>
</dbReference>
<dbReference type="GO" id="GO:0004181">
    <property type="term" value="F:metallocarboxypeptidase activity"/>
    <property type="evidence" value="ECO:0007669"/>
    <property type="project" value="InterPro"/>
</dbReference>
<evidence type="ECO:0000256" key="9">
    <source>
        <dbReference type="ARBA" id="ARBA00023049"/>
    </source>
</evidence>
<comment type="similarity">
    <text evidence="2 11">Belongs to the peptidase M14 family.</text>
</comment>
<feature type="domain" description="Peptidase M14" evidence="13">
    <location>
        <begin position="165"/>
        <end position="452"/>
    </location>
</feature>
<keyword evidence="6 12" id="KW-0732">Signal</keyword>